<proteinExistence type="predicted"/>
<sequence>MNASNKDPAFVSTDLPKGKVALIEKAMVCFAKDEEAKRREEMMDKDMVPGGSGATETAPEEYTHESPPSARQLRGGPKPTPKAGLPGAKKRGASRKEKGAKNKSPAKKDKNTKRAKAGSDEEKPPSVTSEAESVHFMDKEGVEWDGPIFIPSIHRMDEQSDEDPVYGTTVHPLTQLRNRGEREGDVHPSLEDIHHCVINLITDDKSKINKDTGRQLLQYFAQMMAMVGRQTTEIEVLKAKLEERGKLLCTAIEEHPSTKDVFVLRKPNKRNPQFRVSGVDPDILPAELLMTVNTQNEGLEILPQDFHHHTMFKEKSGNVTHIFEVTAAAYPKIKEKSRLRLGWTICAVNENFYVPRCDKCCTPNPATSTTKMVSEMEVAMSMGDNMASTLSIGSFGGRTCIEVHGEDITPKKPKAGRPPASTSSRSWPARKTSRPKTKASFAKRVAASVTKAARMPIDIPKEDTKIVMPPRGGFNVARTEEEARADTICTNAQQNIIVVSTPYERRATLYSKVKDLNIGGRTYEVSAYRTAPDGTVKGVIRGIAVDDTPEEIAENIVNPYNPLAVKAHRIGNTTTVIVLFVGQKVPNYVKYGSILVRCGLYRKQFDVCKQCGKVGHKRDVCPNPNTRVCFGCGIANPSEGHERECKPKCKLCGGQHSTGERKCKNKYKMPYVVKKRQWERKMEAMQQQPDPESFPPPRAPSVERPREKPRQRDSSHKRDNSKRGRSASRHRPSQSRERAAWANAVKANMAEKRQPPAQNAAKKIQEENGVVKALRR</sequence>
<organism evidence="1 2">
    <name type="scientific">Ixodes persulcatus</name>
    <name type="common">Taiga tick</name>
    <dbReference type="NCBI Taxonomy" id="34615"/>
    <lineage>
        <taxon>Eukaryota</taxon>
        <taxon>Metazoa</taxon>
        <taxon>Ecdysozoa</taxon>
        <taxon>Arthropoda</taxon>
        <taxon>Chelicerata</taxon>
        <taxon>Arachnida</taxon>
        <taxon>Acari</taxon>
        <taxon>Parasitiformes</taxon>
        <taxon>Ixodida</taxon>
        <taxon>Ixodoidea</taxon>
        <taxon>Ixodidae</taxon>
        <taxon>Ixodinae</taxon>
        <taxon>Ixodes</taxon>
    </lineage>
</organism>
<comment type="caution">
    <text evidence="1">The sequence shown here is derived from an EMBL/GenBank/DDBJ whole genome shotgun (WGS) entry which is preliminary data.</text>
</comment>
<reference evidence="1 2" key="1">
    <citation type="journal article" date="2020" name="Cell">
        <title>Large-Scale Comparative Analyses of Tick Genomes Elucidate Their Genetic Diversity and Vector Capacities.</title>
        <authorList>
            <consortium name="Tick Genome and Microbiome Consortium (TIGMIC)"/>
            <person name="Jia N."/>
            <person name="Wang J."/>
            <person name="Shi W."/>
            <person name="Du L."/>
            <person name="Sun Y."/>
            <person name="Zhan W."/>
            <person name="Jiang J.F."/>
            <person name="Wang Q."/>
            <person name="Zhang B."/>
            <person name="Ji P."/>
            <person name="Bell-Sakyi L."/>
            <person name="Cui X.M."/>
            <person name="Yuan T.T."/>
            <person name="Jiang B.G."/>
            <person name="Yang W.F."/>
            <person name="Lam T.T."/>
            <person name="Chang Q.C."/>
            <person name="Ding S.J."/>
            <person name="Wang X.J."/>
            <person name="Zhu J.G."/>
            <person name="Ruan X.D."/>
            <person name="Zhao L."/>
            <person name="Wei J.T."/>
            <person name="Ye R.Z."/>
            <person name="Que T.C."/>
            <person name="Du C.H."/>
            <person name="Zhou Y.H."/>
            <person name="Cheng J.X."/>
            <person name="Dai P.F."/>
            <person name="Guo W.B."/>
            <person name="Han X.H."/>
            <person name="Huang E.J."/>
            <person name="Li L.F."/>
            <person name="Wei W."/>
            <person name="Gao Y.C."/>
            <person name="Liu J.Z."/>
            <person name="Shao H.Z."/>
            <person name="Wang X."/>
            <person name="Wang C.C."/>
            <person name="Yang T.C."/>
            <person name="Huo Q.B."/>
            <person name="Li W."/>
            <person name="Chen H.Y."/>
            <person name="Chen S.E."/>
            <person name="Zhou L.G."/>
            <person name="Ni X.B."/>
            <person name="Tian J.H."/>
            <person name="Sheng Y."/>
            <person name="Liu T."/>
            <person name="Pan Y.S."/>
            <person name="Xia L.Y."/>
            <person name="Li J."/>
            <person name="Zhao F."/>
            <person name="Cao W.C."/>
        </authorList>
    </citation>
    <scope>NUCLEOTIDE SEQUENCE [LARGE SCALE GENOMIC DNA]</scope>
    <source>
        <strain evidence="1">Iper-2018</strain>
    </source>
</reference>
<evidence type="ECO:0000313" key="1">
    <source>
        <dbReference type="EMBL" id="KAG0416207.1"/>
    </source>
</evidence>
<dbReference type="Proteomes" id="UP000805193">
    <property type="component" value="Unassembled WGS sequence"/>
</dbReference>
<name>A0AC60PAE1_IXOPE</name>
<protein>
    <submittedName>
        <fullName evidence="1">Uncharacterized protein</fullName>
    </submittedName>
</protein>
<keyword evidence="2" id="KW-1185">Reference proteome</keyword>
<evidence type="ECO:0000313" key="2">
    <source>
        <dbReference type="Proteomes" id="UP000805193"/>
    </source>
</evidence>
<dbReference type="EMBL" id="JABSTQ010010975">
    <property type="protein sequence ID" value="KAG0416207.1"/>
    <property type="molecule type" value="Genomic_DNA"/>
</dbReference>
<accession>A0AC60PAE1</accession>
<gene>
    <name evidence="1" type="ORF">HPB47_006618</name>
</gene>